<reference evidence="3" key="2">
    <citation type="submission" date="2015-04" db="EMBL/GenBank/DDBJ databases">
        <title>Draft Genome Sequences of Eight Spore-Forming Food Isolates of Bacillus cereus Genome sequencing.</title>
        <authorList>
            <person name="Krawcyk A.O."/>
            <person name="de Jong A."/>
            <person name="Eijlander R.T."/>
            <person name="Berendsen E.M."/>
            <person name="Holsappel S."/>
            <person name="Wells-Bennik M."/>
            <person name="Kuipers O.P."/>
        </authorList>
    </citation>
    <scope>NUCLEOTIDE SEQUENCE [LARGE SCALE GENOMIC DNA]</scope>
    <source>
        <strain evidence="3">B4147</strain>
    </source>
</reference>
<name>A0A0G8CLZ0_9BACI</name>
<gene>
    <name evidence="2" type="ORF">B4147_0831</name>
</gene>
<protein>
    <recommendedName>
        <fullName evidence="4">DUF4871 domain-containing protein</fullName>
    </recommendedName>
</protein>
<accession>A0A0G8CLZ0</accession>
<comment type="caution">
    <text evidence="2">The sequence shown here is derived from an EMBL/GenBank/DDBJ whole genome shotgun (WGS) entry which is preliminary data.</text>
</comment>
<dbReference type="PROSITE" id="PS51257">
    <property type="entry name" value="PROKAR_LIPOPROTEIN"/>
    <property type="match status" value="1"/>
</dbReference>
<evidence type="ECO:0000256" key="1">
    <source>
        <dbReference type="SAM" id="SignalP"/>
    </source>
</evidence>
<proteinExistence type="predicted"/>
<dbReference type="EMBL" id="LCYN01000002">
    <property type="protein sequence ID" value="KLA00786.1"/>
    <property type="molecule type" value="Genomic_DNA"/>
</dbReference>
<reference evidence="2 3" key="1">
    <citation type="journal article" date="2015" name="Genome Announc.">
        <title>Next-Generation Whole-Genome Sequencing of Eight Strains of Bacillus cereus, Isolated from Food.</title>
        <authorList>
            <person name="Krawczyk A.O."/>
            <person name="de Jong A."/>
            <person name="Eijlander R.T."/>
            <person name="Berendsen E.M."/>
            <person name="Holsappel S."/>
            <person name="Wells-Bennik M.H."/>
            <person name="Kuipers O.P."/>
        </authorList>
    </citation>
    <scope>NUCLEOTIDE SEQUENCE [LARGE SCALE GENOMIC DNA]</scope>
    <source>
        <strain evidence="2 3">B4147</strain>
    </source>
</reference>
<sequence length="174" mass="19495">MKKIGTMLLFSFLIAGCTQAQPDSEAPKKEAIATSSTQVNTPSFFHLSVLKDVNWEETPSFIQEKIPLKGIEEKIAMADSPIIVNEKNEMMWYFLDPEMPTGKLSIIALKQGSVTPTPVLFQQETSKPTWTTSNTIDSTTNELPLTMSLPSPGLWVLNIYVNEKYYDQFVITAE</sequence>
<dbReference type="Proteomes" id="UP000035350">
    <property type="component" value="Unassembled WGS sequence"/>
</dbReference>
<dbReference type="PATRIC" id="fig|1396.433.peg.1275"/>
<dbReference type="Gene3D" id="2.60.40.3830">
    <property type="match status" value="1"/>
</dbReference>
<dbReference type="Pfam" id="PF16167">
    <property type="entry name" value="DUF4871"/>
    <property type="match status" value="1"/>
</dbReference>
<dbReference type="AlphaFoldDB" id="A0A0G8CLZ0"/>
<evidence type="ECO:0000313" key="2">
    <source>
        <dbReference type="EMBL" id="KLA00786.1"/>
    </source>
</evidence>
<organism evidence="2 3">
    <name type="scientific">Bacillus wiedmannii</name>
    <dbReference type="NCBI Taxonomy" id="1890302"/>
    <lineage>
        <taxon>Bacteria</taxon>
        <taxon>Bacillati</taxon>
        <taxon>Bacillota</taxon>
        <taxon>Bacilli</taxon>
        <taxon>Bacillales</taxon>
        <taxon>Bacillaceae</taxon>
        <taxon>Bacillus</taxon>
        <taxon>Bacillus cereus group</taxon>
    </lineage>
</organism>
<evidence type="ECO:0000313" key="3">
    <source>
        <dbReference type="Proteomes" id="UP000035350"/>
    </source>
</evidence>
<feature type="chain" id="PRO_5002570901" description="DUF4871 domain-containing protein" evidence="1">
    <location>
        <begin position="21"/>
        <end position="174"/>
    </location>
</feature>
<feature type="signal peptide" evidence="1">
    <location>
        <begin position="1"/>
        <end position="20"/>
    </location>
</feature>
<dbReference type="InterPro" id="IPR032366">
    <property type="entry name" value="DUF4871"/>
</dbReference>
<evidence type="ECO:0008006" key="4">
    <source>
        <dbReference type="Google" id="ProtNLM"/>
    </source>
</evidence>
<keyword evidence="1" id="KW-0732">Signal</keyword>
<dbReference type="RefSeq" id="WP_046957365.1">
    <property type="nucleotide sequence ID" value="NZ_LCYN01000002.1"/>
</dbReference>